<dbReference type="AlphaFoldDB" id="A0A2C9EJM8"/>
<evidence type="ECO:0000313" key="3">
    <source>
        <dbReference type="Proteomes" id="UP000013940"/>
    </source>
</evidence>
<dbReference type="KEGG" id="pprc:PFLCHA0_c20440"/>
<name>A0A2C9EJM8_PSEPH</name>
<accession>A0A2C9EJM8</accession>
<gene>
    <name evidence="2" type="ORF">PFLCHA0_c20440</name>
</gene>
<feature type="region of interest" description="Disordered" evidence="1">
    <location>
        <begin position="31"/>
        <end position="50"/>
    </location>
</feature>
<organism evidence="2 3">
    <name type="scientific">Pseudomonas protegens (strain DSM 19095 / LMG 27888 / CFBP 6595 / CHA0)</name>
    <dbReference type="NCBI Taxonomy" id="1124983"/>
    <lineage>
        <taxon>Bacteria</taxon>
        <taxon>Pseudomonadati</taxon>
        <taxon>Pseudomonadota</taxon>
        <taxon>Gammaproteobacteria</taxon>
        <taxon>Pseudomonadales</taxon>
        <taxon>Pseudomonadaceae</taxon>
        <taxon>Pseudomonas</taxon>
    </lineage>
</organism>
<evidence type="ECO:0000313" key="2">
    <source>
        <dbReference type="EMBL" id="AGL83825.1"/>
    </source>
</evidence>
<dbReference type="HOGENOM" id="CLU_3121696_0_0_6"/>
<sequence length="50" mass="5914">MEIVITRWEATLHPVTTKEVNEILDRLEKENQERAKKDDAVKKAQDFMKS</sequence>
<evidence type="ECO:0000256" key="1">
    <source>
        <dbReference type="SAM" id="MobiDB-lite"/>
    </source>
</evidence>
<proteinExistence type="predicted"/>
<dbReference type="Proteomes" id="UP000013940">
    <property type="component" value="Chromosome"/>
</dbReference>
<dbReference type="EMBL" id="CP003190">
    <property type="protein sequence ID" value="AGL83825.1"/>
    <property type="molecule type" value="Genomic_DNA"/>
</dbReference>
<reference evidence="3" key="1">
    <citation type="journal article" date="2014" name="Genome Announc.">
        <title>Full-genome sequence of the plant growth-promoting bacterium Pseudomonas protegens CHA0.</title>
        <authorList>
            <person name="Jousset A."/>
            <person name="Schuldes J."/>
            <person name="Keel C."/>
            <person name="Maurhofer M."/>
            <person name="Daniel R."/>
            <person name="Scheu S."/>
            <person name="Thuermer A."/>
        </authorList>
    </citation>
    <scope>NUCLEOTIDE SEQUENCE [LARGE SCALE GENOMIC DNA]</scope>
    <source>
        <strain evidence="3">DSM 19095 / LMG 27888 / CFBP 6595 / CHA0</strain>
    </source>
</reference>
<protein>
    <submittedName>
        <fullName evidence="2">Uncharacterized protein</fullName>
    </submittedName>
</protein>